<dbReference type="InterPro" id="IPR000157">
    <property type="entry name" value="TIR_dom"/>
</dbReference>
<dbReference type="PANTHER" id="PTHR24365">
    <property type="entry name" value="TOLL-LIKE RECEPTOR"/>
    <property type="match status" value="1"/>
</dbReference>
<evidence type="ECO:0000313" key="7">
    <source>
        <dbReference type="EMBL" id="CAC5380761.1"/>
    </source>
</evidence>
<comment type="subcellular location">
    <subcellularLocation>
        <location evidence="1">Membrane</location>
    </subcellularLocation>
</comment>
<evidence type="ECO:0000313" key="8">
    <source>
        <dbReference type="Proteomes" id="UP000507470"/>
    </source>
</evidence>
<accession>A0A6J8BBL1</accession>
<evidence type="ECO:0000256" key="2">
    <source>
        <dbReference type="ARBA" id="ARBA00022692"/>
    </source>
</evidence>
<keyword evidence="2" id="KW-0812">Transmembrane</keyword>
<evidence type="ECO:0000256" key="5">
    <source>
        <dbReference type="ARBA" id="ARBA00023136"/>
    </source>
</evidence>
<protein>
    <submittedName>
        <fullName evidence="7">Toll-like receptor 4</fullName>
    </submittedName>
</protein>
<keyword evidence="7" id="KW-0675">Receptor</keyword>
<dbReference type="EMBL" id="CACVKT020002944">
    <property type="protein sequence ID" value="CAC5380761.1"/>
    <property type="molecule type" value="Genomic_DNA"/>
</dbReference>
<keyword evidence="3" id="KW-0732">Signal</keyword>
<dbReference type="GO" id="GO:0038023">
    <property type="term" value="F:signaling receptor activity"/>
    <property type="evidence" value="ECO:0007669"/>
    <property type="project" value="TreeGrafter"/>
</dbReference>
<dbReference type="Proteomes" id="UP000507470">
    <property type="component" value="Unassembled WGS sequence"/>
</dbReference>
<dbReference type="GO" id="GO:0007165">
    <property type="term" value="P:signal transduction"/>
    <property type="evidence" value="ECO:0007669"/>
    <property type="project" value="InterPro"/>
</dbReference>
<keyword evidence="8" id="KW-1185">Reference proteome</keyword>
<keyword evidence="5" id="KW-0472">Membrane</keyword>
<evidence type="ECO:0000256" key="1">
    <source>
        <dbReference type="ARBA" id="ARBA00004370"/>
    </source>
</evidence>
<reference evidence="7 8" key="1">
    <citation type="submission" date="2020-06" db="EMBL/GenBank/DDBJ databases">
        <authorList>
            <person name="Li R."/>
            <person name="Bekaert M."/>
        </authorList>
    </citation>
    <scope>NUCLEOTIDE SEQUENCE [LARGE SCALE GENOMIC DNA]</scope>
    <source>
        <strain evidence="8">wild</strain>
    </source>
</reference>
<dbReference type="SUPFAM" id="SSF52200">
    <property type="entry name" value="Toll/Interleukin receptor TIR domain"/>
    <property type="match status" value="1"/>
</dbReference>
<dbReference type="OrthoDB" id="5966846at2759"/>
<dbReference type="Gene3D" id="3.40.50.10140">
    <property type="entry name" value="Toll/interleukin-1 receptor homology (TIR) domain"/>
    <property type="match status" value="1"/>
</dbReference>
<dbReference type="InterPro" id="IPR035897">
    <property type="entry name" value="Toll_tir_struct_dom_sf"/>
</dbReference>
<evidence type="ECO:0000256" key="3">
    <source>
        <dbReference type="ARBA" id="ARBA00022729"/>
    </source>
</evidence>
<dbReference type="SMART" id="SM00255">
    <property type="entry name" value="TIR"/>
    <property type="match status" value="1"/>
</dbReference>
<dbReference type="Pfam" id="PF01582">
    <property type="entry name" value="TIR"/>
    <property type="match status" value="1"/>
</dbReference>
<evidence type="ECO:0000259" key="6">
    <source>
        <dbReference type="PROSITE" id="PS50104"/>
    </source>
</evidence>
<dbReference type="PRINTS" id="PR01537">
    <property type="entry name" value="INTRLKN1R1F"/>
</dbReference>
<dbReference type="AlphaFoldDB" id="A0A6J8BBL1"/>
<dbReference type="PROSITE" id="PS50104">
    <property type="entry name" value="TIR"/>
    <property type="match status" value="1"/>
</dbReference>
<keyword evidence="4" id="KW-1133">Transmembrane helix</keyword>
<organism evidence="7 8">
    <name type="scientific">Mytilus coruscus</name>
    <name type="common">Sea mussel</name>
    <dbReference type="NCBI Taxonomy" id="42192"/>
    <lineage>
        <taxon>Eukaryota</taxon>
        <taxon>Metazoa</taxon>
        <taxon>Spiralia</taxon>
        <taxon>Lophotrochozoa</taxon>
        <taxon>Mollusca</taxon>
        <taxon>Bivalvia</taxon>
        <taxon>Autobranchia</taxon>
        <taxon>Pteriomorphia</taxon>
        <taxon>Mytilida</taxon>
        <taxon>Mytiloidea</taxon>
        <taxon>Mytilidae</taxon>
        <taxon>Mytilinae</taxon>
        <taxon>Mytilus</taxon>
    </lineage>
</organism>
<feature type="domain" description="TIR" evidence="6">
    <location>
        <begin position="19"/>
        <end position="160"/>
    </location>
</feature>
<proteinExistence type="predicted"/>
<dbReference type="GO" id="GO:0005886">
    <property type="term" value="C:plasma membrane"/>
    <property type="evidence" value="ECO:0007669"/>
    <property type="project" value="TreeGrafter"/>
</dbReference>
<gene>
    <name evidence="7" type="ORF">MCOR_16706</name>
</gene>
<dbReference type="PANTHER" id="PTHR24365:SF541">
    <property type="entry name" value="PROTEIN TOLL-RELATED"/>
    <property type="match status" value="1"/>
</dbReference>
<evidence type="ECO:0000256" key="4">
    <source>
        <dbReference type="ARBA" id="ARBA00022989"/>
    </source>
</evidence>
<sequence length="161" mass="19240">MTKSKYVRDNLAQKDDRNYTYSAFISYSNDEQDFIIKEFIPILEERDNVQLCIHKRDFLPGNEISYNITSSIHESRNVICIITKSFLESYYCMFEFNMARMESIYARNGNRMLFLVFYEQLRPQDLPLVMLELVEKGSYIEYPNDEQGNIVFWDKLKEAMT</sequence>
<name>A0A6J8BBL1_MYTCO</name>